<accession>A0A098LA49</accession>
<evidence type="ECO:0000313" key="1">
    <source>
        <dbReference type="EMBL" id="GAL83781.1"/>
    </source>
</evidence>
<keyword evidence="2" id="KW-1185">Reference proteome</keyword>
<organism evidence="1 2">
    <name type="scientific">Sporocytophaga myxococcoides</name>
    <dbReference type="NCBI Taxonomy" id="153721"/>
    <lineage>
        <taxon>Bacteria</taxon>
        <taxon>Pseudomonadati</taxon>
        <taxon>Bacteroidota</taxon>
        <taxon>Cytophagia</taxon>
        <taxon>Cytophagales</taxon>
        <taxon>Cytophagaceae</taxon>
        <taxon>Sporocytophaga</taxon>
    </lineage>
</organism>
<dbReference type="eggNOG" id="COG2226">
    <property type="taxonomic scope" value="Bacteria"/>
</dbReference>
<name>A0A098LA49_9BACT</name>
<gene>
    <name evidence="1" type="ORF">MYP_1009</name>
</gene>
<sequence length="179" mass="20301">MLAKTNPSKHIDISSSLYFSAIASSFVPIEFYDYRPADIHLPNLKSAFGDLQKLPFPSESVQSLSCMHVIEHIGLGRYGDLMDYDGDLKAIKELIRVLAPAGNLFFVTPIGHKARIVFNAHRIYTKEQIVNYFDELELEEFSLISEHWEDGGIVINPNKALIERQSYGCGCFWFKKGVK</sequence>
<protein>
    <recommendedName>
        <fullName evidence="3">DUF268 domain-containing protein</fullName>
    </recommendedName>
</protein>
<proteinExistence type="predicted"/>
<dbReference type="Proteomes" id="UP000030185">
    <property type="component" value="Unassembled WGS sequence"/>
</dbReference>
<dbReference type="InterPro" id="IPR029063">
    <property type="entry name" value="SAM-dependent_MTases_sf"/>
</dbReference>
<evidence type="ECO:0008006" key="3">
    <source>
        <dbReference type="Google" id="ProtNLM"/>
    </source>
</evidence>
<reference evidence="1 2" key="1">
    <citation type="submission" date="2014-09" db="EMBL/GenBank/DDBJ databases">
        <title>Sporocytophaga myxococcoides PG-01 genome sequencing.</title>
        <authorList>
            <person name="Liu L."/>
            <person name="Gao P.J."/>
            <person name="Chen G.J."/>
            <person name="Wang L.S."/>
        </authorList>
    </citation>
    <scope>NUCLEOTIDE SEQUENCE [LARGE SCALE GENOMIC DNA]</scope>
    <source>
        <strain evidence="1 2">PG-01</strain>
    </source>
</reference>
<dbReference type="Gene3D" id="3.40.50.150">
    <property type="entry name" value="Vaccinia Virus protein VP39"/>
    <property type="match status" value="1"/>
</dbReference>
<comment type="caution">
    <text evidence="1">The sequence shown here is derived from an EMBL/GenBank/DDBJ whole genome shotgun (WGS) entry which is preliminary data.</text>
</comment>
<dbReference type="STRING" id="153721.MYP_1009"/>
<dbReference type="SUPFAM" id="SSF53335">
    <property type="entry name" value="S-adenosyl-L-methionine-dependent methyltransferases"/>
    <property type="match status" value="1"/>
</dbReference>
<dbReference type="AlphaFoldDB" id="A0A098LA49"/>
<dbReference type="Pfam" id="PF03269">
    <property type="entry name" value="DUF268"/>
    <property type="match status" value="1"/>
</dbReference>
<evidence type="ECO:0000313" key="2">
    <source>
        <dbReference type="Proteomes" id="UP000030185"/>
    </source>
</evidence>
<dbReference type="EMBL" id="BBLT01000002">
    <property type="protein sequence ID" value="GAL83781.1"/>
    <property type="molecule type" value="Genomic_DNA"/>
</dbReference>
<dbReference type="InterPro" id="IPR004951">
    <property type="entry name" value="DUF268_CAE_spp"/>
</dbReference>